<dbReference type="AlphaFoldDB" id="A0A8K9WT70"/>
<dbReference type="InterPro" id="IPR002110">
    <property type="entry name" value="Ankyrin_rpt"/>
</dbReference>
<dbReference type="GeneTree" id="ENSGT00940000155490"/>
<feature type="repeat" description="ANK" evidence="4">
    <location>
        <begin position="236"/>
        <end position="268"/>
    </location>
</feature>
<dbReference type="PROSITE" id="PS50225">
    <property type="entry name" value="SOCS"/>
    <property type="match status" value="1"/>
</dbReference>
<feature type="repeat" description="ANK" evidence="4">
    <location>
        <begin position="269"/>
        <end position="301"/>
    </location>
</feature>
<dbReference type="GO" id="GO:0035556">
    <property type="term" value="P:intracellular signal transduction"/>
    <property type="evidence" value="ECO:0007669"/>
    <property type="project" value="InterPro"/>
</dbReference>
<dbReference type="Gene3D" id="1.25.40.20">
    <property type="entry name" value="Ankyrin repeat-containing domain"/>
    <property type="match status" value="2"/>
</dbReference>
<reference evidence="6" key="1">
    <citation type="submission" date="2020-07" db="EMBL/GenBank/DDBJ databases">
        <title>A long reads based de novo assembly of the rainbow trout Arlee double haploid line genome.</title>
        <authorList>
            <person name="Gao G."/>
            <person name="Palti Y."/>
        </authorList>
    </citation>
    <scope>NUCLEOTIDE SEQUENCE [LARGE SCALE GENOMIC DNA]</scope>
</reference>
<evidence type="ECO:0000256" key="4">
    <source>
        <dbReference type="PROSITE-ProRule" id="PRU00023"/>
    </source>
</evidence>
<evidence type="ECO:0000313" key="7">
    <source>
        <dbReference type="Proteomes" id="UP000694395"/>
    </source>
</evidence>
<dbReference type="PANTHER" id="PTHR24173:SF33">
    <property type="entry name" value="ANKYRIN REPEAT AND SOCS BOX PROTEIN 2"/>
    <property type="match status" value="1"/>
</dbReference>
<feature type="repeat" description="ANK" evidence="4">
    <location>
        <begin position="137"/>
        <end position="169"/>
    </location>
</feature>
<dbReference type="Pfam" id="PF07525">
    <property type="entry name" value="SOCS_box"/>
    <property type="match status" value="1"/>
</dbReference>
<dbReference type="SUPFAM" id="SSF48403">
    <property type="entry name" value="Ankyrin repeat"/>
    <property type="match status" value="2"/>
</dbReference>
<name>A0A8K9WT70_ONCMY</name>
<dbReference type="SUPFAM" id="SSF158235">
    <property type="entry name" value="SOCS box-like"/>
    <property type="match status" value="1"/>
</dbReference>
<organism evidence="6 7">
    <name type="scientific">Oncorhynchus mykiss</name>
    <name type="common">Rainbow trout</name>
    <name type="synonym">Salmo gairdneri</name>
    <dbReference type="NCBI Taxonomy" id="8022"/>
    <lineage>
        <taxon>Eukaryota</taxon>
        <taxon>Metazoa</taxon>
        <taxon>Chordata</taxon>
        <taxon>Craniata</taxon>
        <taxon>Vertebrata</taxon>
        <taxon>Euteleostomi</taxon>
        <taxon>Actinopterygii</taxon>
        <taxon>Neopterygii</taxon>
        <taxon>Teleostei</taxon>
        <taxon>Protacanthopterygii</taxon>
        <taxon>Salmoniformes</taxon>
        <taxon>Salmonidae</taxon>
        <taxon>Salmoninae</taxon>
        <taxon>Oncorhynchus</taxon>
    </lineage>
</organism>
<dbReference type="Gene3D" id="1.10.750.20">
    <property type="entry name" value="SOCS box"/>
    <property type="match status" value="1"/>
</dbReference>
<feature type="repeat" description="ANK" evidence="4">
    <location>
        <begin position="203"/>
        <end position="235"/>
    </location>
</feature>
<dbReference type="GO" id="GO:0016567">
    <property type="term" value="P:protein ubiquitination"/>
    <property type="evidence" value="ECO:0007669"/>
    <property type="project" value="UniProtKB-UniPathway"/>
</dbReference>
<dbReference type="PROSITE" id="PS50297">
    <property type="entry name" value="ANK_REP_REGION"/>
    <property type="match status" value="7"/>
</dbReference>
<dbReference type="PANTHER" id="PTHR24173">
    <property type="entry name" value="ANKYRIN REPEAT CONTAINING"/>
    <property type="match status" value="1"/>
</dbReference>
<proteinExistence type="predicted"/>
<dbReference type="PROSITE" id="PS50088">
    <property type="entry name" value="ANK_REPEAT"/>
    <property type="match status" value="7"/>
</dbReference>
<dbReference type="Proteomes" id="UP000694395">
    <property type="component" value="Chromosome 8"/>
</dbReference>
<dbReference type="PRINTS" id="PR01415">
    <property type="entry name" value="ANKYRIN"/>
</dbReference>
<reference evidence="6" key="2">
    <citation type="submission" date="2025-08" db="UniProtKB">
        <authorList>
            <consortium name="Ensembl"/>
        </authorList>
    </citation>
    <scope>IDENTIFICATION</scope>
</reference>
<keyword evidence="3 4" id="KW-0040">ANK repeat</keyword>
<feature type="domain" description="SOCS box" evidence="5">
    <location>
        <begin position="556"/>
        <end position="596"/>
    </location>
</feature>
<keyword evidence="2" id="KW-0677">Repeat</keyword>
<dbReference type="SMART" id="SM00969">
    <property type="entry name" value="SOCS_box"/>
    <property type="match status" value="1"/>
</dbReference>
<accession>A0A8K9WT70</accession>
<protein>
    <recommendedName>
        <fullName evidence="5">SOCS box domain-containing protein</fullName>
    </recommendedName>
</protein>
<dbReference type="FunFam" id="1.10.750.20:FF:000001">
    <property type="entry name" value="Ankyrin repeat and SOCS box containing 1"/>
    <property type="match status" value="1"/>
</dbReference>
<evidence type="ECO:0000259" key="5">
    <source>
        <dbReference type="PROSITE" id="PS50225"/>
    </source>
</evidence>
<keyword evidence="7" id="KW-1185">Reference proteome</keyword>
<dbReference type="SMART" id="SM00248">
    <property type="entry name" value="ANK"/>
    <property type="match status" value="10"/>
</dbReference>
<sequence>MFQPENSFVFRNATEHRSLSRAHGQLMVFCQTSTILRFPTSWLDISQVFICHMSSVILTDIIQTVLETSELVDPVVKAIKVGAVGALTEMVKTGRNLTERNKLGWLPLHEAATHGKKECLDILLEAHPEVINRCTMKGQTPLFLAVVAEHVSCVQCLLEKGANPVIADKDRETPLYKACEGENVEIVAMLLGFGAGVNKHCIQGWTALHEAVIRNNMEICVLLMKAGAKLSPVNMYGITPLFAAAQTGHAEVLNFLITNGADVNSQANDGATPLYEACKNGHGEIVELLLSQKADANKPTKAGLLPIHIAAQRGYDEIVSRLIQVTSKSRVRRSGISPLHLAAEHNKDNTLEVLIEADFDVNAKLSSDRSSIYQDRRTTALYFAVTNSNVDAAAMLLEAGANPNLDIFNPLLVAVKQGCVQMVCLLVEHRADVNVKIPTHPTSFPASVMFCMKYLSLLKYLLDNGCDALSCFKCEHGTKPHPPMRNVYKDDLGLCHEEPGVQFCDIISSPSIRHWAGPIIDALLDYVGNVQLCSRLIEHLDSYEAWACIKEKSIPPRSLLQLCRLKIRHRVGVHRLRQISTLPLPGRLVNFLNHEE</sequence>
<feature type="repeat" description="ANK" evidence="4">
    <location>
        <begin position="376"/>
        <end position="404"/>
    </location>
</feature>
<reference evidence="6" key="3">
    <citation type="submission" date="2025-09" db="UniProtKB">
        <authorList>
            <consortium name="Ensembl"/>
        </authorList>
    </citation>
    <scope>IDENTIFICATION</scope>
</reference>
<evidence type="ECO:0000256" key="2">
    <source>
        <dbReference type="ARBA" id="ARBA00022737"/>
    </source>
</evidence>
<comment type="pathway">
    <text evidence="1">Protein modification; protein ubiquitination.</text>
</comment>
<dbReference type="InterPro" id="IPR036036">
    <property type="entry name" value="SOCS_box-like_dom_sf"/>
</dbReference>
<feature type="repeat" description="ANK" evidence="4">
    <location>
        <begin position="334"/>
        <end position="366"/>
    </location>
</feature>
<evidence type="ECO:0000256" key="1">
    <source>
        <dbReference type="ARBA" id="ARBA00004906"/>
    </source>
</evidence>
<dbReference type="Pfam" id="PF00023">
    <property type="entry name" value="Ank"/>
    <property type="match status" value="1"/>
</dbReference>
<evidence type="ECO:0000313" key="6">
    <source>
        <dbReference type="Ensembl" id="ENSOMYP00000122520.1"/>
    </source>
</evidence>
<evidence type="ECO:0000256" key="3">
    <source>
        <dbReference type="ARBA" id="ARBA00023043"/>
    </source>
</evidence>
<dbReference type="UniPathway" id="UPA00143"/>
<dbReference type="InterPro" id="IPR001496">
    <property type="entry name" value="SOCS_box"/>
</dbReference>
<dbReference type="Pfam" id="PF12796">
    <property type="entry name" value="Ank_2"/>
    <property type="match status" value="4"/>
</dbReference>
<dbReference type="Ensembl" id="ENSOMYT00000165516.1">
    <property type="protein sequence ID" value="ENSOMYP00000122520.1"/>
    <property type="gene ID" value="ENSOMYG00000014262.2"/>
</dbReference>
<feature type="repeat" description="ANK" evidence="4">
    <location>
        <begin position="170"/>
        <end position="198"/>
    </location>
</feature>
<dbReference type="InterPro" id="IPR036770">
    <property type="entry name" value="Ankyrin_rpt-contain_sf"/>
</dbReference>